<dbReference type="EMBL" id="DUGH01000129">
    <property type="protein sequence ID" value="HIH16832.1"/>
    <property type="molecule type" value="Genomic_DNA"/>
</dbReference>
<name>A0A7J4JGF6_9ARCH</name>
<reference evidence="4" key="1">
    <citation type="journal article" date="2020" name="bioRxiv">
        <title>A rank-normalized archaeal taxonomy based on genome phylogeny resolves widespread incomplete and uneven classifications.</title>
        <authorList>
            <person name="Rinke C."/>
            <person name="Chuvochina M."/>
            <person name="Mussig A.J."/>
            <person name="Chaumeil P.-A."/>
            <person name="Waite D.W."/>
            <person name="Whitman W.B."/>
            <person name="Parks D.H."/>
            <person name="Hugenholtz P."/>
        </authorList>
    </citation>
    <scope>NUCLEOTIDE SEQUENCE [LARGE SCALE GENOMIC DNA]</scope>
</reference>
<keyword evidence="3" id="KW-0067">ATP-binding</keyword>
<dbReference type="Pfam" id="PF00005">
    <property type="entry name" value="ABC_tran"/>
    <property type="match status" value="1"/>
</dbReference>
<sequence>MAGLEKPDEGVHDLKLRVSYKPQYLVPEAGLTVRELFDKYPIDLELFGAEVDKKLRIVDVMDHAVESLSGGELQKVSVALSLCQEADVFLLDEPSAFIDVEDRLAVADCIRSVVDKKKKVALVVDHDILFQDYVSDRLIVFEGESAVHGHALKPSSMREGMNLFLKNLGITYRRDEVTGRPRANKPDSVKDREQKASGDYYYASV</sequence>
<feature type="domain" description="ABC transporter" evidence="2">
    <location>
        <begin position="11"/>
        <end position="95"/>
    </location>
</feature>
<feature type="compositionally biased region" description="Basic and acidic residues" evidence="1">
    <location>
        <begin position="178"/>
        <end position="196"/>
    </location>
</feature>
<keyword evidence="3" id="KW-0547">Nucleotide-binding</keyword>
<dbReference type="GO" id="GO:0016887">
    <property type="term" value="F:ATP hydrolysis activity"/>
    <property type="evidence" value="ECO:0007669"/>
    <property type="project" value="InterPro"/>
</dbReference>
<dbReference type="InterPro" id="IPR003439">
    <property type="entry name" value="ABC_transporter-like_ATP-bd"/>
</dbReference>
<comment type="caution">
    <text evidence="3">The sequence shown here is derived from an EMBL/GenBank/DDBJ whole genome shotgun (WGS) entry which is preliminary data.</text>
</comment>
<proteinExistence type="predicted"/>
<dbReference type="GO" id="GO:0005524">
    <property type="term" value="F:ATP binding"/>
    <property type="evidence" value="ECO:0007669"/>
    <property type="project" value="UniProtKB-KW"/>
</dbReference>
<dbReference type="PANTHER" id="PTHR19248">
    <property type="entry name" value="ATP-BINDING TRANSPORT PROTEIN-RELATED"/>
    <property type="match status" value="1"/>
</dbReference>
<gene>
    <name evidence="3" type="ORF">HA252_05490</name>
</gene>
<dbReference type="InterPro" id="IPR013283">
    <property type="entry name" value="RLI1"/>
</dbReference>
<organism evidence="3 4">
    <name type="scientific">Candidatus Iainarchaeum sp</name>
    <dbReference type="NCBI Taxonomy" id="3101447"/>
    <lineage>
        <taxon>Archaea</taxon>
        <taxon>Candidatus Iainarchaeota</taxon>
        <taxon>Candidatus Iainarchaeia</taxon>
        <taxon>Candidatus Iainarchaeales</taxon>
        <taxon>Candidatus Iainarchaeaceae</taxon>
        <taxon>Candidatus Iainarchaeum</taxon>
    </lineage>
</organism>
<dbReference type="AlphaFoldDB" id="A0A7J4JGF6"/>
<evidence type="ECO:0000313" key="3">
    <source>
        <dbReference type="EMBL" id="HIH16832.1"/>
    </source>
</evidence>
<dbReference type="SUPFAM" id="SSF52540">
    <property type="entry name" value="P-loop containing nucleoside triphosphate hydrolases"/>
    <property type="match status" value="1"/>
</dbReference>
<evidence type="ECO:0000256" key="1">
    <source>
        <dbReference type="SAM" id="MobiDB-lite"/>
    </source>
</evidence>
<evidence type="ECO:0000259" key="2">
    <source>
        <dbReference type="Pfam" id="PF00005"/>
    </source>
</evidence>
<dbReference type="Gene3D" id="3.40.50.300">
    <property type="entry name" value="P-loop containing nucleotide triphosphate hydrolases"/>
    <property type="match status" value="1"/>
</dbReference>
<protein>
    <submittedName>
        <fullName evidence="3">ATP-binding cassette domain-containing protein</fullName>
    </submittedName>
</protein>
<evidence type="ECO:0000313" key="4">
    <source>
        <dbReference type="Proteomes" id="UP000564964"/>
    </source>
</evidence>
<dbReference type="Proteomes" id="UP000564964">
    <property type="component" value="Unassembled WGS sequence"/>
</dbReference>
<accession>A0A7J4JGF6</accession>
<dbReference type="InterPro" id="IPR027417">
    <property type="entry name" value="P-loop_NTPase"/>
</dbReference>
<feature type="region of interest" description="Disordered" evidence="1">
    <location>
        <begin position="178"/>
        <end position="205"/>
    </location>
</feature>